<name>A0A2N3U7S4_9BACT</name>
<dbReference type="InterPro" id="IPR029044">
    <property type="entry name" value="Nucleotide-diphossugar_trans"/>
</dbReference>
<protein>
    <submittedName>
        <fullName evidence="2">Glycosyltransferase involved in cell wall biosynthesis</fullName>
    </submittedName>
</protein>
<sequence length="307" mass="35228">MATTLKPKVSIITCFFNTEQFIVEAIESVLSQTFTDWELLLIDDGSTDASTQIAKGYASKYPGHIRYYEHAAHINKGLSASRNKGLSEASGDLIAFLDADDVWLPDYLLNQVNLMEQLSVTMVCEATEYWYSWSDASKEDKHTPVGVNASTVYNPPQLMLSLYPLNTGAAPCMCSILIRKDALLKHGGFDESFTGMYEDQIFLSKIYMNEPIYVSHLCNNRYRQRPGSLVNSSTKADYHQVRARFLYWFQMYFSKKSLENPYISKSLKKALWPYQYPMLNKLMNMKYKSLGKRLKRILFGRLRLAIL</sequence>
<dbReference type="PANTHER" id="PTHR22916">
    <property type="entry name" value="GLYCOSYLTRANSFERASE"/>
    <property type="match status" value="1"/>
</dbReference>
<proteinExistence type="predicted"/>
<dbReference type="RefSeq" id="WP_101444829.1">
    <property type="nucleotide sequence ID" value="NZ_PJMU01000003.1"/>
</dbReference>
<dbReference type="Pfam" id="PF00535">
    <property type="entry name" value="Glycos_transf_2"/>
    <property type="match status" value="1"/>
</dbReference>
<dbReference type="CDD" id="cd00761">
    <property type="entry name" value="Glyco_tranf_GTA_type"/>
    <property type="match status" value="1"/>
</dbReference>
<reference evidence="2 3" key="1">
    <citation type="submission" date="2017-12" db="EMBL/GenBank/DDBJ databases">
        <title>Genomic Encyclopedia of Type Strains, Phase III (KMG-III): the genomes of soil and plant-associated and newly described type strains.</title>
        <authorList>
            <person name="Whitman W."/>
        </authorList>
    </citation>
    <scope>NUCLEOTIDE SEQUENCE [LARGE SCALE GENOMIC DNA]</scope>
    <source>
        <strain evidence="2 3">LP43</strain>
    </source>
</reference>
<organism evidence="2 3">
    <name type="scientific">Pontibacter ramchanderi</name>
    <dbReference type="NCBI Taxonomy" id="1179743"/>
    <lineage>
        <taxon>Bacteria</taxon>
        <taxon>Pseudomonadati</taxon>
        <taxon>Bacteroidota</taxon>
        <taxon>Cytophagia</taxon>
        <taxon>Cytophagales</taxon>
        <taxon>Hymenobacteraceae</taxon>
        <taxon>Pontibacter</taxon>
    </lineage>
</organism>
<dbReference type="GO" id="GO:0016758">
    <property type="term" value="F:hexosyltransferase activity"/>
    <property type="evidence" value="ECO:0007669"/>
    <property type="project" value="UniProtKB-ARBA"/>
</dbReference>
<dbReference type="Proteomes" id="UP000233782">
    <property type="component" value="Unassembled WGS sequence"/>
</dbReference>
<dbReference type="AlphaFoldDB" id="A0A2N3U7S4"/>
<dbReference type="EMBL" id="PJMU01000003">
    <property type="protein sequence ID" value="PKV62784.1"/>
    <property type="molecule type" value="Genomic_DNA"/>
</dbReference>
<accession>A0A2N3U7S4</accession>
<dbReference type="Gene3D" id="3.90.550.10">
    <property type="entry name" value="Spore Coat Polysaccharide Biosynthesis Protein SpsA, Chain A"/>
    <property type="match status" value="1"/>
</dbReference>
<dbReference type="PANTHER" id="PTHR22916:SF3">
    <property type="entry name" value="UDP-GLCNAC:BETAGAL BETA-1,3-N-ACETYLGLUCOSAMINYLTRANSFERASE-LIKE PROTEIN 1"/>
    <property type="match status" value="1"/>
</dbReference>
<keyword evidence="3" id="KW-1185">Reference proteome</keyword>
<evidence type="ECO:0000313" key="3">
    <source>
        <dbReference type="Proteomes" id="UP000233782"/>
    </source>
</evidence>
<evidence type="ECO:0000259" key="1">
    <source>
        <dbReference type="Pfam" id="PF00535"/>
    </source>
</evidence>
<dbReference type="SUPFAM" id="SSF53448">
    <property type="entry name" value="Nucleotide-diphospho-sugar transferases"/>
    <property type="match status" value="1"/>
</dbReference>
<evidence type="ECO:0000313" key="2">
    <source>
        <dbReference type="EMBL" id="PKV62784.1"/>
    </source>
</evidence>
<keyword evidence="2" id="KW-0808">Transferase</keyword>
<feature type="domain" description="Glycosyltransferase 2-like" evidence="1">
    <location>
        <begin position="10"/>
        <end position="183"/>
    </location>
</feature>
<dbReference type="InterPro" id="IPR001173">
    <property type="entry name" value="Glyco_trans_2-like"/>
</dbReference>
<dbReference type="OrthoDB" id="6307329at2"/>
<gene>
    <name evidence="2" type="ORF">BD749_2614</name>
</gene>
<comment type="caution">
    <text evidence="2">The sequence shown here is derived from an EMBL/GenBank/DDBJ whole genome shotgun (WGS) entry which is preliminary data.</text>
</comment>